<keyword evidence="4" id="KW-0274">FAD</keyword>
<reference evidence="7" key="2">
    <citation type="submission" date="2020-01" db="EMBL/GenBank/DDBJ databases">
        <authorList>
            <person name="Campanaro S."/>
        </authorList>
    </citation>
    <scope>NUCLEOTIDE SEQUENCE</scope>
    <source>
        <strain evidence="7">AS01afH2WH_6</strain>
    </source>
</reference>
<name>A0A971IBP8_9BIFI</name>
<accession>A0A971IBP8</accession>
<dbReference type="PANTHER" id="PTHR42973:SF39">
    <property type="entry name" value="FAD-BINDING PCMH-TYPE DOMAIN-CONTAINING PROTEIN"/>
    <property type="match status" value="1"/>
</dbReference>
<dbReference type="GO" id="GO:0071949">
    <property type="term" value="F:FAD binding"/>
    <property type="evidence" value="ECO:0007669"/>
    <property type="project" value="InterPro"/>
</dbReference>
<evidence type="ECO:0000256" key="5">
    <source>
        <dbReference type="ARBA" id="ARBA00023002"/>
    </source>
</evidence>
<dbReference type="InterPro" id="IPR006094">
    <property type="entry name" value="Oxid_FAD_bind_N"/>
</dbReference>
<dbReference type="Gene3D" id="3.30.465.10">
    <property type="match status" value="1"/>
</dbReference>
<evidence type="ECO:0000256" key="4">
    <source>
        <dbReference type="ARBA" id="ARBA00022827"/>
    </source>
</evidence>
<sequence length="434" mass="46175">MTVALREDMVLHAGDDGYQDAVTTVTGVGTPDIVVRPRSTADVVDALLYARQEHMPLTVRSGGHNLAGLTQVSDGMLIDMRRMNTVERVGVSSRVRIGGGATWGEVAKALSSEGLALTAGDTADVGVAGLTLGGGIGWMVREYGLSIDSLVSVELVTADGEVLEVSDSEHPDLFWAVRGGGGNFGVLTRLEFEAHPVDKVVFSTVLFALDSLAEARPVVSAWERCQRDADRRLTSVLALMPAMQDSPAMAMLQYCFDGDEDEAAPHVEALSALGTVMHKDIQYRPYASILVQDDPFPAPAAAQRNVLLSDFGKAEQSAVCDAFETGQLMMAIRALGGAMADVPSSATAFSARNAAVMVIGTQLLAPGDDRHQPMPGWEGIEHRGGESYVNWLDSADATASRRAYSEDALLRLARVKAQCDPNDVFSKAVPVVSE</sequence>
<dbReference type="SUPFAM" id="SSF56176">
    <property type="entry name" value="FAD-binding/transporter-associated domain-like"/>
    <property type="match status" value="1"/>
</dbReference>
<gene>
    <name evidence="7" type="ORF">GXW98_02745</name>
</gene>
<feature type="domain" description="FAD-binding PCMH-type" evidence="6">
    <location>
        <begin position="27"/>
        <end position="197"/>
    </location>
</feature>
<protein>
    <submittedName>
        <fullName evidence="7">FAD-binding oxidoreductase</fullName>
    </submittedName>
</protein>
<dbReference type="Pfam" id="PF01565">
    <property type="entry name" value="FAD_binding_4"/>
    <property type="match status" value="1"/>
</dbReference>
<evidence type="ECO:0000259" key="6">
    <source>
        <dbReference type="PROSITE" id="PS51387"/>
    </source>
</evidence>
<reference evidence="7" key="1">
    <citation type="journal article" date="2020" name="Biotechnol. Biofuels">
        <title>New insights from the biogas microbiome by comprehensive genome-resolved metagenomics of nearly 1600 species originating from multiple anaerobic digesters.</title>
        <authorList>
            <person name="Campanaro S."/>
            <person name="Treu L."/>
            <person name="Rodriguez-R L.M."/>
            <person name="Kovalovszki A."/>
            <person name="Ziels R.M."/>
            <person name="Maus I."/>
            <person name="Zhu X."/>
            <person name="Kougias P.G."/>
            <person name="Basile A."/>
            <person name="Luo G."/>
            <person name="Schluter A."/>
            <person name="Konstantinidis K.T."/>
            <person name="Angelidaki I."/>
        </authorList>
    </citation>
    <scope>NUCLEOTIDE SEQUENCE</scope>
    <source>
        <strain evidence="7">AS01afH2WH_6</strain>
    </source>
</reference>
<proteinExistence type="inferred from homology"/>
<dbReference type="InterPro" id="IPR050416">
    <property type="entry name" value="FAD-linked_Oxidoreductase"/>
</dbReference>
<dbReference type="PANTHER" id="PTHR42973">
    <property type="entry name" value="BINDING OXIDOREDUCTASE, PUTATIVE (AFU_ORTHOLOGUE AFUA_1G17690)-RELATED"/>
    <property type="match status" value="1"/>
</dbReference>
<comment type="similarity">
    <text evidence="2">Belongs to the oxygen-dependent FAD-linked oxidoreductase family.</text>
</comment>
<dbReference type="Gene3D" id="3.40.462.20">
    <property type="match status" value="1"/>
</dbReference>
<dbReference type="InterPro" id="IPR036318">
    <property type="entry name" value="FAD-bd_PCMH-like_sf"/>
</dbReference>
<comment type="caution">
    <text evidence="7">The sequence shown here is derived from an EMBL/GenBank/DDBJ whole genome shotgun (WGS) entry which is preliminary data.</text>
</comment>
<comment type="cofactor">
    <cofactor evidence="1">
        <name>FAD</name>
        <dbReference type="ChEBI" id="CHEBI:57692"/>
    </cofactor>
</comment>
<dbReference type="InterPro" id="IPR016166">
    <property type="entry name" value="FAD-bd_PCMH"/>
</dbReference>
<evidence type="ECO:0000256" key="1">
    <source>
        <dbReference type="ARBA" id="ARBA00001974"/>
    </source>
</evidence>
<evidence type="ECO:0000256" key="3">
    <source>
        <dbReference type="ARBA" id="ARBA00022630"/>
    </source>
</evidence>
<dbReference type="Proteomes" id="UP000767327">
    <property type="component" value="Unassembled WGS sequence"/>
</dbReference>
<dbReference type="GO" id="GO:0016491">
    <property type="term" value="F:oxidoreductase activity"/>
    <property type="evidence" value="ECO:0007669"/>
    <property type="project" value="UniProtKB-KW"/>
</dbReference>
<evidence type="ECO:0000256" key="2">
    <source>
        <dbReference type="ARBA" id="ARBA00005466"/>
    </source>
</evidence>
<organism evidence="7 8">
    <name type="scientific">Bifidobacterium crudilactis</name>
    <dbReference type="NCBI Taxonomy" id="327277"/>
    <lineage>
        <taxon>Bacteria</taxon>
        <taxon>Bacillati</taxon>
        <taxon>Actinomycetota</taxon>
        <taxon>Actinomycetes</taxon>
        <taxon>Bifidobacteriales</taxon>
        <taxon>Bifidobacteriaceae</taxon>
        <taxon>Bifidobacterium</taxon>
    </lineage>
</organism>
<dbReference type="EMBL" id="JAAXZR010000012">
    <property type="protein sequence ID" value="NLT79190.1"/>
    <property type="molecule type" value="Genomic_DNA"/>
</dbReference>
<dbReference type="InterPro" id="IPR016169">
    <property type="entry name" value="FAD-bd_PCMH_sub2"/>
</dbReference>
<keyword evidence="5" id="KW-0560">Oxidoreductase</keyword>
<dbReference type="InterPro" id="IPR006093">
    <property type="entry name" value="Oxy_OxRdtase_FAD_BS"/>
</dbReference>
<dbReference type="AlphaFoldDB" id="A0A971IBP8"/>
<dbReference type="PROSITE" id="PS51387">
    <property type="entry name" value="FAD_PCMH"/>
    <property type="match status" value="1"/>
</dbReference>
<keyword evidence="3" id="KW-0285">Flavoprotein</keyword>
<evidence type="ECO:0000313" key="7">
    <source>
        <dbReference type="EMBL" id="NLT79190.1"/>
    </source>
</evidence>
<dbReference type="Pfam" id="PF08031">
    <property type="entry name" value="BBE"/>
    <property type="match status" value="1"/>
</dbReference>
<dbReference type="PROSITE" id="PS00862">
    <property type="entry name" value="OX2_COVAL_FAD"/>
    <property type="match status" value="1"/>
</dbReference>
<dbReference type="InterPro" id="IPR016167">
    <property type="entry name" value="FAD-bd_PCMH_sub1"/>
</dbReference>
<evidence type="ECO:0000313" key="8">
    <source>
        <dbReference type="Proteomes" id="UP000767327"/>
    </source>
</evidence>
<dbReference type="RefSeq" id="WP_273172877.1">
    <property type="nucleotide sequence ID" value="NZ_JAAXZR010000012.1"/>
</dbReference>
<dbReference type="InterPro" id="IPR012951">
    <property type="entry name" value="BBE"/>
</dbReference>
<dbReference type="Gene3D" id="3.30.43.10">
    <property type="entry name" value="Uridine Diphospho-n-acetylenolpyruvylglucosamine Reductase, domain 2"/>
    <property type="match status" value="1"/>
</dbReference>